<feature type="compositionally biased region" description="Acidic residues" evidence="1">
    <location>
        <begin position="117"/>
        <end position="126"/>
    </location>
</feature>
<evidence type="ECO:0000256" key="2">
    <source>
        <dbReference type="SAM" id="SignalP"/>
    </source>
</evidence>
<feature type="domain" description="PepSY" evidence="3">
    <location>
        <begin position="45"/>
        <end position="100"/>
    </location>
</feature>
<keyword evidence="2" id="KW-0732">Signal</keyword>
<feature type="region of interest" description="Disordered" evidence="1">
    <location>
        <begin position="95"/>
        <end position="126"/>
    </location>
</feature>
<evidence type="ECO:0000313" key="4">
    <source>
        <dbReference type="EMBL" id="NUW40389.1"/>
    </source>
</evidence>
<evidence type="ECO:0000259" key="3">
    <source>
        <dbReference type="Pfam" id="PF03413"/>
    </source>
</evidence>
<accession>A0A7Y6INX9</accession>
<comment type="caution">
    <text evidence="4">The sequence shown here is derived from an EMBL/GenBank/DDBJ whole genome shotgun (WGS) entry which is preliminary data.</text>
</comment>
<dbReference type="Gene3D" id="3.10.450.40">
    <property type="match status" value="1"/>
</dbReference>
<gene>
    <name evidence="4" type="ORF">HT134_09605</name>
</gene>
<feature type="signal peptide" evidence="2">
    <location>
        <begin position="1"/>
        <end position="19"/>
    </location>
</feature>
<reference evidence="4 5" key="1">
    <citation type="submission" date="2020-06" db="EMBL/GenBank/DDBJ databases">
        <authorList>
            <person name="Chanama M."/>
        </authorList>
    </citation>
    <scope>NUCLEOTIDE SEQUENCE [LARGE SCALE GENOMIC DNA]</scope>
    <source>
        <strain evidence="4 5">TBRC6557</strain>
    </source>
</reference>
<dbReference type="Proteomes" id="UP000546126">
    <property type="component" value="Unassembled WGS sequence"/>
</dbReference>
<keyword evidence="5" id="KW-1185">Reference proteome</keyword>
<feature type="compositionally biased region" description="Basic and acidic residues" evidence="1">
    <location>
        <begin position="102"/>
        <end position="116"/>
    </location>
</feature>
<proteinExistence type="predicted"/>
<feature type="chain" id="PRO_5038448882" evidence="2">
    <location>
        <begin position="20"/>
        <end position="126"/>
    </location>
</feature>
<evidence type="ECO:0000256" key="1">
    <source>
        <dbReference type="SAM" id="MobiDB-lite"/>
    </source>
</evidence>
<name>A0A7Y6INX9_9ACTN</name>
<dbReference type="RefSeq" id="WP_175599779.1">
    <property type="nucleotide sequence ID" value="NZ_JABWGO010000001.1"/>
</dbReference>
<dbReference type="InterPro" id="IPR025711">
    <property type="entry name" value="PepSY"/>
</dbReference>
<dbReference type="EMBL" id="JABWGO010000001">
    <property type="protein sequence ID" value="NUW40389.1"/>
    <property type="molecule type" value="Genomic_DNA"/>
</dbReference>
<protein>
    <submittedName>
        <fullName evidence="4">PepSY domain-containing protein</fullName>
    </submittedName>
</protein>
<organism evidence="4 5">
    <name type="scientific">Nonomuraea rhodomycinica</name>
    <dbReference type="NCBI Taxonomy" id="1712872"/>
    <lineage>
        <taxon>Bacteria</taxon>
        <taxon>Bacillati</taxon>
        <taxon>Actinomycetota</taxon>
        <taxon>Actinomycetes</taxon>
        <taxon>Streptosporangiales</taxon>
        <taxon>Streptosporangiaceae</taxon>
        <taxon>Nonomuraea</taxon>
    </lineage>
</organism>
<evidence type="ECO:0000313" key="5">
    <source>
        <dbReference type="Proteomes" id="UP000546126"/>
    </source>
</evidence>
<dbReference type="Pfam" id="PF03413">
    <property type="entry name" value="PepSY"/>
    <property type="match status" value="1"/>
</dbReference>
<sequence>MIVGTGVVLSIAGGSYALAAAATSEEGARDRAVSVAAPSAPKVLAEQALKIAEKEVPGGWVAHLSLDRDDDGKDVWDVDVVKGDTRSDLDIDATTGKVLSNKADDDHRDDNDGRDDRDDDHDDDGN</sequence>
<dbReference type="AlphaFoldDB" id="A0A7Y6INX9"/>